<gene>
    <name evidence="1" type="ORF">DHW61_15525</name>
</gene>
<dbReference type="AlphaFoldDB" id="A0A3D2X9G4"/>
<evidence type="ECO:0000313" key="2">
    <source>
        <dbReference type="Proteomes" id="UP000262969"/>
    </source>
</evidence>
<reference evidence="1 2" key="1">
    <citation type="journal article" date="2018" name="Nat. Biotechnol.">
        <title>A standardized bacterial taxonomy based on genome phylogeny substantially revises the tree of life.</title>
        <authorList>
            <person name="Parks D.H."/>
            <person name="Chuvochina M."/>
            <person name="Waite D.W."/>
            <person name="Rinke C."/>
            <person name="Skarshewski A."/>
            <person name="Chaumeil P.A."/>
            <person name="Hugenholtz P."/>
        </authorList>
    </citation>
    <scope>NUCLEOTIDE SEQUENCE [LARGE SCALE GENOMIC DNA]</scope>
    <source>
        <strain evidence="1">UBA11728</strain>
    </source>
</reference>
<sequence>MSKRTLQNCGIIKKELHNGNGVQEQRNGKCLGYCNSDTDDEPIEPCKNCKLQESYYEDMEMQDEYMRSGY</sequence>
<accession>A0A3D2X9G4</accession>
<comment type="caution">
    <text evidence="1">The sequence shown here is derived from an EMBL/GenBank/DDBJ whole genome shotgun (WGS) entry which is preliminary data.</text>
</comment>
<organism evidence="1 2">
    <name type="scientific">Lachnoclostridium phytofermentans</name>
    <dbReference type="NCBI Taxonomy" id="66219"/>
    <lineage>
        <taxon>Bacteria</taxon>
        <taxon>Bacillati</taxon>
        <taxon>Bacillota</taxon>
        <taxon>Clostridia</taxon>
        <taxon>Lachnospirales</taxon>
        <taxon>Lachnospiraceae</taxon>
    </lineage>
</organism>
<name>A0A3D2X9G4_9FIRM</name>
<evidence type="ECO:0000313" key="1">
    <source>
        <dbReference type="EMBL" id="HCL03790.1"/>
    </source>
</evidence>
<proteinExistence type="predicted"/>
<dbReference type="Proteomes" id="UP000262969">
    <property type="component" value="Unassembled WGS sequence"/>
</dbReference>
<dbReference type="EMBL" id="DPVV01000516">
    <property type="protein sequence ID" value="HCL03790.1"/>
    <property type="molecule type" value="Genomic_DNA"/>
</dbReference>
<protein>
    <submittedName>
        <fullName evidence="1">Uncharacterized protein</fullName>
    </submittedName>
</protein>